<accession>A0A6A6TJB8</accession>
<gene>
    <name evidence="2" type="ORF">K491DRAFT_225710</name>
</gene>
<evidence type="ECO:0000256" key="1">
    <source>
        <dbReference type="SAM" id="MobiDB-lite"/>
    </source>
</evidence>
<dbReference type="AlphaFoldDB" id="A0A6A6TJB8"/>
<feature type="region of interest" description="Disordered" evidence="1">
    <location>
        <begin position="145"/>
        <end position="174"/>
    </location>
</feature>
<keyword evidence="3" id="KW-1185">Reference proteome</keyword>
<sequence length="174" mass="19642">MPLATANSAIRTMDDVGFGKDHHTSDARTSVESDQHLYTATVHVAVTKPSKDNLYRNHCGLGWTYSLLVHAIGTKGHVRHHIRPYELPKYEARSALSGKGGRINRFGKSSTWSQPCLLVSRFLRGARHRRHLKIPVAHGNAKRIESAAPRPGWNQLRRRPFKNGYASRRHHSKS</sequence>
<feature type="compositionally biased region" description="Basic residues" evidence="1">
    <location>
        <begin position="156"/>
        <end position="174"/>
    </location>
</feature>
<evidence type="ECO:0000313" key="2">
    <source>
        <dbReference type="EMBL" id="KAF2659018.1"/>
    </source>
</evidence>
<proteinExistence type="predicted"/>
<protein>
    <submittedName>
        <fullName evidence="2">Uncharacterized protein</fullName>
    </submittedName>
</protein>
<dbReference type="Proteomes" id="UP000799324">
    <property type="component" value="Unassembled WGS sequence"/>
</dbReference>
<evidence type="ECO:0000313" key="3">
    <source>
        <dbReference type="Proteomes" id="UP000799324"/>
    </source>
</evidence>
<organism evidence="2 3">
    <name type="scientific">Lophiostoma macrostomum CBS 122681</name>
    <dbReference type="NCBI Taxonomy" id="1314788"/>
    <lineage>
        <taxon>Eukaryota</taxon>
        <taxon>Fungi</taxon>
        <taxon>Dikarya</taxon>
        <taxon>Ascomycota</taxon>
        <taxon>Pezizomycotina</taxon>
        <taxon>Dothideomycetes</taxon>
        <taxon>Pleosporomycetidae</taxon>
        <taxon>Pleosporales</taxon>
        <taxon>Lophiostomataceae</taxon>
        <taxon>Lophiostoma</taxon>
    </lineage>
</organism>
<reference evidence="2" key="1">
    <citation type="journal article" date="2020" name="Stud. Mycol.">
        <title>101 Dothideomycetes genomes: a test case for predicting lifestyles and emergence of pathogens.</title>
        <authorList>
            <person name="Haridas S."/>
            <person name="Albert R."/>
            <person name="Binder M."/>
            <person name="Bloem J."/>
            <person name="Labutti K."/>
            <person name="Salamov A."/>
            <person name="Andreopoulos B."/>
            <person name="Baker S."/>
            <person name="Barry K."/>
            <person name="Bills G."/>
            <person name="Bluhm B."/>
            <person name="Cannon C."/>
            <person name="Castanera R."/>
            <person name="Culley D."/>
            <person name="Daum C."/>
            <person name="Ezra D."/>
            <person name="Gonzalez J."/>
            <person name="Henrissat B."/>
            <person name="Kuo A."/>
            <person name="Liang C."/>
            <person name="Lipzen A."/>
            <person name="Lutzoni F."/>
            <person name="Magnuson J."/>
            <person name="Mondo S."/>
            <person name="Nolan M."/>
            <person name="Ohm R."/>
            <person name="Pangilinan J."/>
            <person name="Park H.-J."/>
            <person name="Ramirez L."/>
            <person name="Alfaro M."/>
            <person name="Sun H."/>
            <person name="Tritt A."/>
            <person name="Yoshinaga Y."/>
            <person name="Zwiers L.-H."/>
            <person name="Turgeon B."/>
            <person name="Goodwin S."/>
            <person name="Spatafora J."/>
            <person name="Crous P."/>
            <person name="Grigoriev I."/>
        </authorList>
    </citation>
    <scope>NUCLEOTIDE SEQUENCE</scope>
    <source>
        <strain evidence="2">CBS 122681</strain>
    </source>
</reference>
<dbReference type="EMBL" id="MU004310">
    <property type="protein sequence ID" value="KAF2659018.1"/>
    <property type="molecule type" value="Genomic_DNA"/>
</dbReference>
<name>A0A6A6TJB8_9PLEO</name>